<gene>
    <name evidence="3" type="ORF">E0702_12650</name>
</gene>
<protein>
    <submittedName>
        <fullName evidence="3">Glycerate kinase</fullName>
    </submittedName>
</protein>
<name>A0ABY2D561_9GAMM</name>
<keyword evidence="4" id="KW-1185">Reference proteome</keyword>
<dbReference type="InterPro" id="IPR037035">
    <property type="entry name" value="GK-like_C_sf"/>
</dbReference>
<dbReference type="InterPro" id="IPR038614">
    <property type="entry name" value="GK_N_sf"/>
</dbReference>
<dbReference type="Gene3D" id="3.40.50.10180">
    <property type="entry name" value="Glycerate kinase, MOFRL-like N-terminal domain"/>
    <property type="match status" value="1"/>
</dbReference>
<dbReference type="InterPro" id="IPR007835">
    <property type="entry name" value="MOFRL"/>
</dbReference>
<dbReference type="Gene3D" id="3.40.1480.10">
    <property type="entry name" value="MOFRL domain"/>
    <property type="match status" value="1"/>
</dbReference>
<dbReference type="Pfam" id="PF13660">
    <property type="entry name" value="DUF4147"/>
    <property type="match status" value="1"/>
</dbReference>
<keyword evidence="3" id="KW-0808">Transferase</keyword>
<dbReference type="EMBL" id="SLTR01000018">
    <property type="protein sequence ID" value="TDB01400.1"/>
    <property type="molecule type" value="Genomic_DNA"/>
</dbReference>
<dbReference type="GO" id="GO:0016301">
    <property type="term" value="F:kinase activity"/>
    <property type="evidence" value="ECO:0007669"/>
    <property type="project" value="UniProtKB-KW"/>
</dbReference>
<comment type="caution">
    <text evidence="3">The sequence shown here is derived from an EMBL/GenBank/DDBJ whole genome shotgun (WGS) entry which is preliminary data.</text>
</comment>
<dbReference type="PANTHER" id="PTHR12227">
    <property type="entry name" value="GLYCERATE KINASE"/>
    <property type="match status" value="1"/>
</dbReference>
<dbReference type="InterPro" id="IPR039760">
    <property type="entry name" value="MOFRL_protein"/>
</dbReference>
<evidence type="ECO:0000313" key="4">
    <source>
        <dbReference type="Proteomes" id="UP000294823"/>
    </source>
</evidence>
<keyword evidence="3" id="KW-0418">Kinase</keyword>
<dbReference type="SUPFAM" id="SSF82544">
    <property type="entry name" value="GckA/TtuD-like"/>
    <property type="match status" value="1"/>
</dbReference>
<sequence>MITLPTPSTPEAIAALSEPEALNWLRGLADAAVNAVHPDSLLPAELPPAPAGRTVVVGAGKAAAAMAAALERAWLAQQPEAPLTGLVVTRYGHGPQGQGPQGEGRRIEVLEASHPMPDGLSEEAARRMLEAVEPLGEDDLVIALISGGGSALMSLPAPGITLADKQALNQALLRCGAPIREINTVRRHLSAIKGGRLATAAHPARVLTWLISDVPGDDPTLIASGPTLPDASSPADALAILERHGIEIPDGVRRHLETADRAPAPGDSDFARDRSRVLARARDALNAARVAAEASGIEVRVLGDDLEGEARDLGRAQARLALSSQSERERPLLLLSGGETSVTVRGEGRGGRNVEYLLGLFEALQGAPGIHALAIDTDGIDGSEDNAGALFAASDRARAECLGLDPDAFLSRNDAYTFFQALDRLIVTGPTRTNVNDFRAILILPRTP</sequence>
<dbReference type="Proteomes" id="UP000294823">
    <property type="component" value="Unassembled WGS sequence"/>
</dbReference>
<evidence type="ECO:0000259" key="2">
    <source>
        <dbReference type="Pfam" id="PF13660"/>
    </source>
</evidence>
<dbReference type="PANTHER" id="PTHR12227:SF0">
    <property type="entry name" value="GLYCERATE KINASE"/>
    <property type="match status" value="1"/>
</dbReference>
<evidence type="ECO:0000259" key="1">
    <source>
        <dbReference type="Pfam" id="PF05161"/>
    </source>
</evidence>
<feature type="domain" description="MOFRL-associated" evidence="2">
    <location>
        <begin position="25"/>
        <end position="257"/>
    </location>
</feature>
<dbReference type="InterPro" id="IPR025286">
    <property type="entry name" value="MOFRL_assoc_dom"/>
</dbReference>
<accession>A0ABY2D561</accession>
<feature type="domain" description="MOFRL" evidence="1">
    <location>
        <begin position="333"/>
        <end position="437"/>
    </location>
</feature>
<organism evidence="3 4">
    <name type="scientific">Halomonas marinisediminis</name>
    <dbReference type="NCBI Taxonomy" id="2546095"/>
    <lineage>
        <taxon>Bacteria</taxon>
        <taxon>Pseudomonadati</taxon>
        <taxon>Pseudomonadota</taxon>
        <taxon>Gammaproteobacteria</taxon>
        <taxon>Oceanospirillales</taxon>
        <taxon>Halomonadaceae</taxon>
        <taxon>Halomonas</taxon>
    </lineage>
</organism>
<reference evidence="3 4" key="1">
    <citation type="submission" date="2019-03" db="EMBL/GenBank/DDBJ databases">
        <title>Halomonas marinisediminis sp. nov., a moderately halophilic bacterium isolated from the Bohai Gulf.</title>
        <authorList>
            <person name="Ji X."/>
        </authorList>
    </citation>
    <scope>NUCLEOTIDE SEQUENCE [LARGE SCALE GENOMIC DNA]</scope>
    <source>
        <strain evidence="3 4">204</strain>
    </source>
</reference>
<dbReference type="RefSeq" id="WP_132044389.1">
    <property type="nucleotide sequence ID" value="NZ_SLTR01000018.1"/>
</dbReference>
<dbReference type="Pfam" id="PF05161">
    <property type="entry name" value="MOFRL"/>
    <property type="match status" value="1"/>
</dbReference>
<evidence type="ECO:0000313" key="3">
    <source>
        <dbReference type="EMBL" id="TDB01400.1"/>
    </source>
</evidence>
<proteinExistence type="predicted"/>